<dbReference type="InterPro" id="IPR025746">
    <property type="entry name" value="PilX_N_dom"/>
</dbReference>
<keyword evidence="1" id="KW-1133">Transmembrane helix</keyword>
<proteinExistence type="predicted"/>
<dbReference type="AlphaFoldDB" id="A0A840L7Y9"/>
<sequence>MKPGTARQQQGTATLVVVMVLFLIMAMMAAYGSRNLIFEQKIASNYFRAGVSQEAAEAGIEWAIALLNGVKIDATCQADAAGANGFRERYLTIQAGDRTVVAPVTYKKQVADCVRNEATGWTCRCPNGALPAQAALNDAPNLQPRFALSFTSATPGPLPATIPRPGVIRLISTGCSSSGSAECNEQGNFAVQASVGVSTASVDLALLSALKNPPAAPLTITGAMNLGGAGLGLHSSAPRSNGLLLSSALGSGQISGLDENRLESLPGTPGRQALLLDDPSLKNADGMAKKGPALFGMYFGMGMESYRDQAALRRILCPAGDCGPALQQAYDAGVRMAWIAGPLTINSNVSLGTDSRPMLIVADGAVQLNGPMRLTGLLFANGNLDWANGSAMPAQLRGAMLVAGALSTSGVIDLWYEGAVMDELSNRTGSFIRVPGSWFDSP</sequence>
<evidence type="ECO:0000259" key="2">
    <source>
        <dbReference type="Pfam" id="PF14341"/>
    </source>
</evidence>
<name>A0A840L7Y9_9BURK</name>
<protein>
    <recommendedName>
        <fullName evidence="2">Type 4 fimbrial biogenesis protein PilX N-terminal domain-containing protein</fullName>
    </recommendedName>
</protein>
<gene>
    <name evidence="3" type="ORF">HNP55_000022</name>
</gene>
<reference evidence="3 4" key="1">
    <citation type="submission" date="2020-08" db="EMBL/GenBank/DDBJ databases">
        <title>Functional genomics of gut bacteria from endangered species of beetles.</title>
        <authorList>
            <person name="Carlos-Shanley C."/>
        </authorList>
    </citation>
    <scope>NUCLEOTIDE SEQUENCE [LARGE SCALE GENOMIC DNA]</scope>
    <source>
        <strain evidence="3 4">S00239</strain>
    </source>
</reference>
<feature type="domain" description="Type 4 fimbrial biogenesis protein PilX N-terminal" evidence="2">
    <location>
        <begin position="11"/>
        <end position="61"/>
    </location>
</feature>
<accession>A0A840L7Y9</accession>
<keyword evidence="1" id="KW-0472">Membrane</keyword>
<keyword evidence="4" id="KW-1185">Reference proteome</keyword>
<evidence type="ECO:0000256" key="1">
    <source>
        <dbReference type="SAM" id="Phobius"/>
    </source>
</evidence>
<dbReference type="EMBL" id="JACHLP010000001">
    <property type="protein sequence ID" value="MBB4841527.1"/>
    <property type="molecule type" value="Genomic_DNA"/>
</dbReference>
<dbReference type="Proteomes" id="UP000562027">
    <property type="component" value="Unassembled WGS sequence"/>
</dbReference>
<organism evidence="3 4">
    <name type="scientific">Roseateles oligotrophus</name>
    <dbReference type="NCBI Taxonomy" id="1769250"/>
    <lineage>
        <taxon>Bacteria</taxon>
        <taxon>Pseudomonadati</taxon>
        <taxon>Pseudomonadota</taxon>
        <taxon>Betaproteobacteria</taxon>
        <taxon>Burkholderiales</taxon>
        <taxon>Sphaerotilaceae</taxon>
        <taxon>Roseateles</taxon>
    </lineage>
</organism>
<evidence type="ECO:0000313" key="4">
    <source>
        <dbReference type="Proteomes" id="UP000562027"/>
    </source>
</evidence>
<keyword evidence="1" id="KW-0812">Transmembrane</keyword>
<comment type="caution">
    <text evidence="3">The sequence shown here is derived from an EMBL/GenBank/DDBJ whole genome shotgun (WGS) entry which is preliminary data.</text>
</comment>
<dbReference type="RefSeq" id="WP_184294750.1">
    <property type="nucleotide sequence ID" value="NZ_JACHLP010000001.1"/>
</dbReference>
<dbReference type="Pfam" id="PF14341">
    <property type="entry name" value="PilX_N"/>
    <property type="match status" value="1"/>
</dbReference>
<feature type="transmembrane region" description="Helical" evidence="1">
    <location>
        <begin position="12"/>
        <end position="32"/>
    </location>
</feature>
<evidence type="ECO:0000313" key="3">
    <source>
        <dbReference type="EMBL" id="MBB4841527.1"/>
    </source>
</evidence>